<protein>
    <submittedName>
        <fullName evidence="1">Uncharacterized protein</fullName>
    </submittedName>
</protein>
<name>A0A5S4EM98_9PROT</name>
<dbReference type="AlphaFoldDB" id="A0A5S4EM98"/>
<dbReference type="Proteomes" id="UP000306324">
    <property type="component" value="Unassembled WGS sequence"/>
</dbReference>
<comment type="caution">
    <text evidence="1">The sequence shown here is derived from an EMBL/GenBank/DDBJ whole genome shotgun (WGS) entry which is preliminary data.</text>
</comment>
<accession>A0A5S4EM98</accession>
<evidence type="ECO:0000313" key="1">
    <source>
        <dbReference type="EMBL" id="TMQ76466.1"/>
    </source>
</evidence>
<reference evidence="1 2" key="1">
    <citation type="submission" date="2019-04" db="EMBL/GenBank/DDBJ databases">
        <title>A novel phosphate-accumulating bacterium identified in bioreactor for phosphate removal from wastewater.</title>
        <authorList>
            <person name="Kotlyarov R.Y."/>
            <person name="Beletsky A.V."/>
            <person name="Kallistova A.Y."/>
            <person name="Dorofeev A.G."/>
            <person name="Nikolaev Y.Y."/>
            <person name="Pimenov N.V."/>
            <person name="Ravin N.V."/>
            <person name="Mardanov A.V."/>
        </authorList>
    </citation>
    <scope>NUCLEOTIDE SEQUENCE [LARGE SCALE GENOMIC DNA]</scope>
    <source>
        <strain evidence="1 2">Bin19</strain>
    </source>
</reference>
<dbReference type="EMBL" id="SWAD01000050">
    <property type="protein sequence ID" value="TMQ76466.1"/>
    <property type="molecule type" value="Genomic_DNA"/>
</dbReference>
<keyword evidence="2" id="KW-1185">Reference proteome</keyword>
<evidence type="ECO:0000313" key="2">
    <source>
        <dbReference type="Proteomes" id="UP000306324"/>
    </source>
</evidence>
<sequence>MTARSANTAEVSSVMCSTPFGIKDDGTMPDTILHGIRE</sequence>
<proteinExistence type="predicted"/>
<gene>
    <name evidence="1" type="ORF">ACCUM_4316</name>
</gene>
<organism evidence="1 2">
    <name type="scientific">Candidatus Accumulibacter phosphatis</name>
    <dbReference type="NCBI Taxonomy" id="327160"/>
    <lineage>
        <taxon>Bacteria</taxon>
        <taxon>Pseudomonadati</taxon>
        <taxon>Pseudomonadota</taxon>
        <taxon>Betaproteobacteria</taxon>
        <taxon>Candidatus Accumulibacter</taxon>
    </lineage>
</organism>